<dbReference type="EMBL" id="JBJUVG010000019">
    <property type="protein sequence ID" value="MFM9414482.1"/>
    <property type="molecule type" value="Genomic_DNA"/>
</dbReference>
<feature type="transmembrane region" description="Helical" evidence="2">
    <location>
        <begin position="12"/>
        <end position="36"/>
    </location>
</feature>
<keyword evidence="2" id="KW-0472">Membrane</keyword>
<accession>A0ABW9H225</accession>
<keyword evidence="2" id="KW-1133">Transmembrane helix</keyword>
<dbReference type="Proteomes" id="UP001631949">
    <property type="component" value="Unassembled WGS sequence"/>
</dbReference>
<keyword evidence="4" id="KW-1185">Reference proteome</keyword>
<protein>
    <submittedName>
        <fullName evidence="3">Uncharacterized protein</fullName>
    </submittedName>
</protein>
<feature type="region of interest" description="Disordered" evidence="1">
    <location>
        <begin position="43"/>
        <end position="173"/>
    </location>
</feature>
<dbReference type="RefSeq" id="WP_408978087.1">
    <property type="nucleotide sequence ID" value="NZ_JBJUVG010000019.1"/>
</dbReference>
<organism evidence="3 4">
    <name type="scientific">Peptococcus simiae</name>
    <dbReference type="NCBI Taxonomy" id="1643805"/>
    <lineage>
        <taxon>Bacteria</taxon>
        <taxon>Bacillati</taxon>
        <taxon>Bacillota</taxon>
        <taxon>Clostridia</taxon>
        <taxon>Eubacteriales</taxon>
        <taxon>Peptococcaceae</taxon>
        <taxon>Peptococcus</taxon>
    </lineage>
</organism>
<evidence type="ECO:0000256" key="2">
    <source>
        <dbReference type="SAM" id="Phobius"/>
    </source>
</evidence>
<comment type="caution">
    <text evidence="3">The sequence shown here is derived from an EMBL/GenBank/DDBJ whole genome shotgun (WGS) entry which is preliminary data.</text>
</comment>
<sequence>MDSLLYLWYEVVLPLFYIVLALAPIFVFYLFMRVFLKIVGGLQGKRKPGRPKENMSGFLPDTQAKGRKQAARQQKRRQAARQQGKRTPSSGRQAGRHGSKPQPSDFAALSKKWEKKATSLNPFNPPKKDPVKKPPAPRQQVSGSPKKAKKEPIQAKKASISPHKTRLQSRYADRSINIQVENLDTQNHRGRQGEKRLDLHNVKEGVLWQAILEPPKAHQK</sequence>
<feature type="compositionally biased region" description="Basic residues" evidence="1">
    <location>
        <begin position="65"/>
        <end position="79"/>
    </location>
</feature>
<gene>
    <name evidence="3" type="ORF">ACKQTC_08895</name>
</gene>
<evidence type="ECO:0000256" key="1">
    <source>
        <dbReference type="SAM" id="MobiDB-lite"/>
    </source>
</evidence>
<proteinExistence type="predicted"/>
<reference evidence="3 4" key="1">
    <citation type="journal article" date="2016" name="Int. J. Syst. Evol. Microbiol.">
        <title>Peptococcus simiae sp. nov., isolated from rhesus macaque faeces and emended description of the genus Peptococcus.</title>
        <authorList>
            <person name="Shkoporov A.N."/>
            <person name="Efimov B.A."/>
            <person name="Kondova I."/>
            <person name="Ouwerling B."/>
            <person name="Chaplin A.V."/>
            <person name="Shcherbakova V.A."/>
            <person name="Langermans J.A.M."/>
        </authorList>
    </citation>
    <scope>NUCLEOTIDE SEQUENCE [LARGE SCALE GENOMIC DNA]</scope>
    <source>
        <strain evidence="3 4">M108</strain>
    </source>
</reference>
<keyword evidence="2" id="KW-0812">Transmembrane</keyword>
<evidence type="ECO:0000313" key="4">
    <source>
        <dbReference type="Proteomes" id="UP001631949"/>
    </source>
</evidence>
<name>A0ABW9H225_9FIRM</name>
<evidence type="ECO:0000313" key="3">
    <source>
        <dbReference type="EMBL" id="MFM9414482.1"/>
    </source>
</evidence>